<evidence type="ECO:0008006" key="4">
    <source>
        <dbReference type="Google" id="ProtNLM"/>
    </source>
</evidence>
<evidence type="ECO:0000256" key="1">
    <source>
        <dbReference type="SAM" id="MobiDB-lite"/>
    </source>
</evidence>
<dbReference type="Pfam" id="PF10846">
    <property type="entry name" value="DUF2722"/>
    <property type="match status" value="1"/>
</dbReference>
<feature type="region of interest" description="Disordered" evidence="1">
    <location>
        <begin position="319"/>
        <end position="339"/>
    </location>
</feature>
<accession>A0A099P323</accession>
<dbReference type="EMBL" id="JQFK01000020">
    <property type="protein sequence ID" value="KGK38426.1"/>
    <property type="molecule type" value="Genomic_DNA"/>
</dbReference>
<proteinExistence type="predicted"/>
<protein>
    <recommendedName>
        <fullName evidence="4">Protein BOP3</fullName>
    </recommendedName>
</protein>
<feature type="compositionally biased region" description="Polar residues" evidence="1">
    <location>
        <begin position="35"/>
        <end position="46"/>
    </location>
</feature>
<feature type="compositionally biased region" description="Polar residues" evidence="1">
    <location>
        <begin position="319"/>
        <end position="335"/>
    </location>
</feature>
<comment type="caution">
    <text evidence="2">The sequence shown here is derived from an EMBL/GenBank/DDBJ whole genome shotgun (WGS) entry which is preliminary data.</text>
</comment>
<dbReference type="HOGENOM" id="CLU_601374_0_0_1"/>
<feature type="region of interest" description="Disordered" evidence="1">
    <location>
        <begin position="356"/>
        <end position="455"/>
    </location>
</feature>
<gene>
    <name evidence="2" type="ORF">JL09_g2445</name>
</gene>
<dbReference type="Proteomes" id="UP000029867">
    <property type="component" value="Unassembled WGS sequence"/>
</dbReference>
<feature type="region of interest" description="Disordered" evidence="1">
    <location>
        <begin position="35"/>
        <end position="56"/>
    </location>
</feature>
<feature type="region of interest" description="Disordered" evidence="1">
    <location>
        <begin position="181"/>
        <end position="264"/>
    </location>
</feature>
<sequence length="455" mass="50496">MTFTPPDGACTNQQAKMYRHCRPINTQLGSPIDQAQTLSTPTATPSPNLPFNPKQSPEQVRITHNKRDSSCIEGNGPYWDKQQAYYGSQSNNFQAAVDQYDRASSQNQIFKSLFGPDASQWPFSEDCLKRALAVRLAQEATKQEYYKVERLNRTMELMKMAVLAKVPGHLIPGLLGTPPCIQGESHNPHPNEQHPQCVTPLRESSSCCNSSNSPSPVRSSKHSRSRTISSTAELFNSQSNVSDDSQSNPMKNFKFGTGSSNSFRSTLVRNRTSLPPRHQLSPSRIGAHAISSLNGSSDKNRVDIRKFQHGKTHMKTLSLPNNVTIPETKPLSFSRNHSKLPSIPNLREIYIPELDKQPPQSYEPGKVGKSCLAEQPSVEPPKDLPTSSATESSHWKRRRVNGGSPLKELSMVYENGESMTQTEQNVSISSFYEDSNKTLTSSSPKSVLPFEPKTP</sequence>
<organism evidence="2 3">
    <name type="scientific">Pichia kudriavzevii</name>
    <name type="common">Yeast</name>
    <name type="synonym">Issatchenkia orientalis</name>
    <dbReference type="NCBI Taxonomy" id="4909"/>
    <lineage>
        <taxon>Eukaryota</taxon>
        <taxon>Fungi</taxon>
        <taxon>Dikarya</taxon>
        <taxon>Ascomycota</taxon>
        <taxon>Saccharomycotina</taxon>
        <taxon>Pichiomycetes</taxon>
        <taxon>Pichiales</taxon>
        <taxon>Pichiaceae</taxon>
        <taxon>Pichia</taxon>
    </lineage>
</organism>
<dbReference type="VEuPathDB" id="FungiDB:C5L36_0D03120"/>
<feature type="compositionally biased region" description="Polar residues" evidence="1">
    <location>
        <begin position="417"/>
        <end position="445"/>
    </location>
</feature>
<feature type="compositionally biased region" description="Low complexity" evidence="1">
    <location>
        <begin position="204"/>
        <end position="218"/>
    </location>
</feature>
<reference evidence="3" key="1">
    <citation type="journal article" date="2014" name="Microb. Cell Fact.">
        <title>Exploiting Issatchenkia orientalis SD108 for succinic acid production.</title>
        <authorList>
            <person name="Xiao H."/>
            <person name="Shao Z."/>
            <person name="Jiang Y."/>
            <person name="Dole S."/>
            <person name="Zhao H."/>
        </authorList>
    </citation>
    <scope>NUCLEOTIDE SEQUENCE [LARGE SCALE GENOMIC DNA]</scope>
    <source>
        <strain evidence="3">SD108</strain>
    </source>
</reference>
<dbReference type="InterPro" id="IPR021216">
    <property type="entry name" value="DUF2722"/>
</dbReference>
<name>A0A099P323_PICKU</name>
<dbReference type="AlphaFoldDB" id="A0A099P323"/>
<evidence type="ECO:0000313" key="2">
    <source>
        <dbReference type="EMBL" id="KGK38426.1"/>
    </source>
</evidence>
<feature type="compositionally biased region" description="Low complexity" evidence="1">
    <location>
        <begin position="226"/>
        <end position="248"/>
    </location>
</feature>
<evidence type="ECO:0000313" key="3">
    <source>
        <dbReference type="Proteomes" id="UP000029867"/>
    </source>
</evidence>